<keyword evidence="3" id="KW-1185">Reference proteome</keyword>
<gene>
    <name evidence="2" type="ORF">AKJ09_09480</name>
</gene>
<evidence type="ECO:0000313" key="3">
    <source>
        <dbReference type="Proteomes" id="UP000064967"/>
    </source>
</evidence>
<dbReference type="SUPFAM" id="SSF51206">
    <property type="entry name" value="cAMP-binding domain-like"/>
    <property type="match status" value="2"/>
</dbReference>
<dbReference type="InterPro" id="IPR050397">
    <property type="entry name" value="Env_Response_Regulators"/>
</dbReference>
<dbReference type="InterPro" id="IPR014710">
    <property type="entry name" value="RmlC-like_jellyroll"/>
</dbReference>
<feature type="domain" description="Cyclic nucleotide-binding" evidence="1">
    <location>
        <begin position="301"/>
        <end position="398"/>
    </location>
</feature>
<dbReference type="SMART" id="SM00100">
    <property type="entry name" value="cNMP"/>
    <property type="match status" value="2"/>
</dbReference>
<dbReference type="PROSITE" id="PS50042">
    <property type="entry name" value="CNMP_BINDING_3"/>
    <property type="match status" value="2"/>
</dbReference>
<dbReference type="CDD" id="cd00038">
    <property type="entry name" value="CAP_ED"/>
    <property type="match status" value="2"/>
</dbReference>
<proteinExistence type="predicted"/>
<protein>
    <submittedName>
        <fullName evidence="2">PKA regulatory subunit-like protein</fullName>
    </submittedName>
</protein>
<reference evidence="2 3" key="1">
    <citation type="submission" date="2015-08" db="EMBL/GenBank/DDBJ databases">
        <authorList>
            <person name="Babu N.S."/>
            <person name="Beckwith C.J."/>
            <person name="Beseler K.G."/>
            <person name="Brison A."/>
            <person name="Carone J.V."/>
            <person name="Caskin T.P."/>
            <person name="Diamond M."/>
            <person name="Durham M.E."/>
            <person name="Foxe J.M."/>
            <person name="Go M."/>
            <person name="Henderson B.A."/>
            <person name="Jones I.B."/>
            <person name="McGettigan J.A."/>
            <person name="Micheletti S.J."/>
            <person name="Nasrallah M.E."/>
            <person name="Ortiz D."/>
            <person name="Piller C.R."/>
            <person name="Privatt S.R."/>
            <person name="Schneider S.L."/>
            <person name="Sharp S."/>
            <person name="Smith T.C."/>
            <person name="Stanton J.D."/>
            <person name="Ullery H.E."/>
            <person name="Wilson R.J."/>
            <person name="Serrano M.G."/>
            <person name="Buck G."/>
            <person name="Lee V."/>
            <person name="Wang Y."/>
            <person name="Carvalho R."/>
            <person name="Voegtly L."/>
            <person name="Shi R."/>
            <person name="Duckworth R."/>
            <person name="Johnson A."/>
            <person name="Loviza R."/>
            <person name="Walstead R."/>
            <person name="Shah Z."/>
            <person name="Kiflezghi M."/>
            <person name="Wade K."/>
            <person name="Ball S.L."/>
            <person name="Bradley K.W."/>
            <person name="Asai D.J."/>
            <person name="Bowman C.A."/>
            <person name="Russell D.A."/>
            <person name="Pope W.H."/>
            <person name="Jacobs-Sera D."/>
            <person name="Hendrix R.W."/>
            <person name="Hatfull G.F."/>
        </authorList>
    </citation>
    <scope>NUCLEOTIDE SEQUENCE [LARGE SCALE GENOMIC DNA]</scope>
    <source>
        <strain evidence="2 3">DSM 27648</strain>
    </source>
</reference>
<accession>A0A0K1QAX9</accession>
<dbReference type="InterPro" id="IPR000595">
    <property type="entry name" value="cNMP-bd_dom"/>
</dbReference>
<dbReference type="InterPro" id="IPR018490">
    <property type="entry name" value="cNMP-bd_dom_sf"/>
</dbReference>
<dbReference type="KEGG" id="llu:AKJ09_09480"/>
<feature type="domain" description="Cyclic nucleotide-binding" evidence="1">
    <location>
        <begin position="175"/>
        <end position="290"/>
    </location>
</feature>
<dbReference type="InterPro" id="IPR011990">
    <property type="entry name" value="TPR-like_helical_dom_sf"/>
</dbReference>
<dbReference type="Proteomes" id="UP000064967">
    <property type="component" value="Chromosome"/>
</dbReference>
<evidence type="ECO:0000313" key="2">
    <source>
        <dbReference type="EMBL" id="AKV02817.1"/>
    </source>
</evidence>
<evidence type="ECO:0000259" key="1">
    <source>
        <dbReference type="PROSITE" id="PS50042"/>
    </source>
</evidence>
<dbReference type="RefSeq" id="WP_169928340.1">
    <property type="nucleotide sequence ID" value="NZ_CP012333.1"/>
</dbReference>
<dbReference type="SUPFAM" id="SSF48452">
    <property type="entry name" value="TPR-like"/>
    <property type="match status" value="1"/>
</dbReference>
<dbReference type="GO" id="GO:0005829">
    <property type="term" value="C:cytosol"/>
    <property type="evidence" value="ECO:0007669"/>
    <property type="project" value="TreeGrafter"/>
</dbReference>
<dbReference type="STRING" id="1391654.AKJ09_09480"/>
<dbReference type="AlphaFoldDB" id="A0A0K1QAX9"/>
<dbReference type="GO" id="GO:0003700">
    <property type="term" value="F:DNA-binding transcription factor activity"/>
    <property type="evidence" value="ECO:0007669"/>
    <property type="project" value="TreeGrafter"/>
</dbReference>
<dbReference type="Gene3D" id="1.25.40.10">
    <property type="entry name" value="Tetratricopeptide repeat domain"/>
    <property type="match status" value="1"/>
</dbReference>
<dbReference type="PANTHER" id="PTHR24567:SF74">
    <property type="entry name" value="HTH-TYPE TRANSCRIPTIONAL REGULATOR ARCR"/>
    <property type="match status" value="1"/>
</dbReference>
<name>A0A0K1QAX9_9BACT</name>
<organism evidence="2 3">
    <name type="scientific">Labilithrix luteola</name>
    <dbReference type="NCBI Taxonomy" id="1391654"/>
    <lineage>
        <taxon>Bacteria</taxon>
        <taxon>Pseudomonadati</taxon>
        <taxon>Myxococcota</taxon>
        <taxon>Polyangia</taxon>
        <taxon>Polyangiales</taxon>
        <taxon>Labilitrichaceae</taxon>
        <taxon>Labilithrix</taxon>
    </lineage>
</organism>
<dbReference type="EMBL" id="CP012333">
    <property type="protein sequence ID" value="AKV02817.1"/>
    <property type="molecule type" value="Genomic_DNA"/>
</dbReference>
<dbReference type="Pfam" id="PF00027">
    <property type="entry name" value="cNMP_binding"/>
    <property type="match status" value="2"/>
</dbReference>
<dbReference type="Gene3D" id="2.60.120.10">
    <property type="entry name" value="Jelly Rolls"/>
    <property type="match status" value="2"/>
</dbReference>
<dbReference type="PANTHER" id="PTHR24567">
    <property type="entry name" value="CRP FAMILY TRANSCRIPTIONAL REGULATORY PROTEIN"/>
    <property type="match status" value="1"/>
</dbReference>
<sequence>MERDRPADAVAALVELERLDPEEPRWAQRLGEAYRRLGRPKDAEDAFVRAMDGYVRGGFVPRAVAMAKLVIGMNPARIDLLARIEPAGPAAPLIPAIKPPPLPAKAVPLARAADAAENEVRFDDAGDASSISIVLEDIEELEIIEDEGAETVDRPLPTPYEPSIDRLATMSAFQLFAGLHREPLLALSATAELVEFVPGAMVIVRDEPAFALYAIVGGSARVLVPGGGEIRLTEGEVFGESCLLGSGRRQADVKAETPLMTLRIEKRALDAITEQHPEVRDVLFHLLARRLVANLMQTSKLFTVFEPRVRLEFAQMFEVRRAEPGTVLAQRGRLRDGLYVLLAGNVTATDGAGERMRIARGSTFGYEALVGGATADVTLEAETESVVLRLPSTRFMSLAATYPPALALLAELADEPLRPSEPPMLGA</sequence>